<dbReference type="EMBL" id="JBHSAX010000019">
    <property type="protein sequence ID" value="MFC3964992.1"/>
    <property type="molecule type" value="Genomic_DNA"/>
</dbReference>
<evidence type="ECO:0000313" key="3">
    <source>
        <dbReference type="EMBL" id="MFC3964992.1"/>
    </source>
</evidence>
<keyword evidence="2" id="KW-0472">Membrane</keyword>
<organism evidence="3 4">
    <name type="scientific">Nocardia jiangsuensis</name>
    <dbReference type="NCBI Taxonomy" id="1691563"/>
    <lineage>
        <taxon>Bacteria</taxon>
        <taxon>Bacillati</taxon>
        <taxon>Actinomycetota</taxon>
        <taxon>Actinomycetes</taxon>
        <taxon>Mycobacteriales</taxon>
        <taxon>Nocardiaceae</taxon>
        <taxon>Nocardia</taxon>
    </lineage>
</organism>
<keyword evidence="2" id="KW-0812">Transmembrane</keyword>
<sequence length="248" mass="26084">MVRTDRWAEDRRAEYRYGDRWNEDERDERPSGQWPRVEDDDDDNRGPLVNPYAVIALVGALLLLFPIALVFGLIAFAHPRGKTMAVFALLLGAAEAAVVAGLFVLGGSAWDDVLDRAQNTVRDTSQTTVMSLPQAPAPTVPATVTVPTAGDAGPGAPEPVATVARKGSSCTEVPVGAIGTTADGDTMLCLGAAGAQTWTGPYTINTTVQQPGGSCDPSKGKSARTGDNRALICESGTRGSVWGLWTSE</sequence>
<feature type="compositionally biased region" description="Basic and acidic residues" evidence="1">
    <location>
        <begin position="19"/>
        <end position="30"/>
    </location>
</feature>
<comment type="caution">
    <text evidence="3">The sequence shown here is derived from an EMBL/GenBank/DDBJ whole genome shotgun (WGS) entry which is preliminary data.</text>
</comment>
<evidence type="ECO:0000313" key="4">
    <source>
        <dbReference type="Proteomes" id="UP001595696"/>
    </source>
</evidence>
<proteinExistence type="predicted"/>
<feature type="region of interest" description="Disordered" evidence="1">
    <location>
        <begin position="19"/>
        <end position="43"/>
    </location>
</feature>
<reference evidence="4" key="1">
    <citation type="journal article" date="2019" name="Int. J. Syst. Evol. Microbiol.">
        <title>The Global Catalogue of Microorganisms (GCM) 10K type strain sequencing project: providing services to taxonomists for standard genome sequencing and annotation.</title>
        <authorList>
            <consortium name="The Broad Institute Genomics Platform"/>
            <consortium name="The Broad Institute Genome Sequencing Center for Infectious Disease"/>
            <person name="Wu L."/>
            <person name="Ma J."/>
        </authorList>
    </citation>
    <scope>NUCLEOTIDE SEQUENCE [LARGE SCALE GENOMIC DNA]</scope>
    <source>
        <strain evidence="4">CGMCC 4.7330</strain>
    </source>
</reference>
<name>A0ABV8DXW0_9NOCA</name>
<accession>A0ABV8DXW0</accession>
<feature type="transmembrane region" description="Helical" evidence="2">
    <location>
        <begin position="52"/>
        <end position="77"/>
    </location>
</feature>
<dbReference type="RefSeq" id="WP_378614757.1">
    <property type="nucleotide sequence ID" value="NZ_JBHSAX010000019.1"/>
</dbReference>
<evidence type="ECO:0000256" key="2">
    <source>
        <dbReference type="SAM" id="Phobius"/>
    </source>
</evidence>
<dbReference type="Proteomes" id="UP001595696">
    <property type="component" value="Unassembled WGS sequence"/>
</dbReference>
<keyword evidence="4" id="KW-1185">Reference proteome</keyword>
<feature type="transmembrane region" description="Helical" evidence="2">
    <location>
        <begin position="84"/>
        <end position="110"/>
    </location>
</feature>
<evidence type="ECO:0008006" key="5">
    <source>
        <dbReference type="Google" id="ProtNLM"/>
    </source>
</evidence>
<protein>
    <recommendedName>
        <fullName evidence="5">DUF4190 domain-containing protein</fullName>
    </recommendedName>
</protein>
<gene>
    <name evidence="3" type="ORF">ACFO0B_23650</name>
</gene>
<keyword evidence="2" id="KW-1133">Transmembrane helix</keyword>
<evidence type="ECO:0000256" key="1">
    <source>
        <dbReference type="SAM" id="MobiDB-lite"/>
    </source>
</evidence>